<dbReference type="AlphaFoldDB" id="A0A0L6U675"/>
<dbReference type="SUPFAM" id="SSF160350">
    <property type="entry name" value="Rnp2-like"/>
    <property type="match status" value="1"/>
</dbReference>
<dbReference type="GO" id="GO:0001682">
    <property type="term" value="P:tRNA 5'-leader removal"/>
    <property type="evidence" value="ECO:0007669"/>
    <property type="project" value="InterPro"/>
</dbReference>
<dbReference type="OrthoDB" id="24745at2759"/>
<evidence type="ECO:0000256" key="2">
    <source>
        <dbReference type="ARBA" id="ARBA00022694"/>
    </source>
</evidence>
<dbReference type="InterPro" id="IPR002759">
    <property type="entry name" value="Pop5/Rpp14/Rnp2-like"/>
</dbReference>
<dbReference type="Gene3D" id="3.30.70.3250">
    <property type="entry name" value="Ribonuclease P, Pop5 subunit"/>
    <property type="match status" value="1"/>
</dbReference>
<proteinExistence type="inferred from homology"/>
<protein>
    <submittedName>
        <fullName evidence="3">Uncharacterized protein</fullName>
    </submittedName>
</protein>
<dbReference type="GO" id="GO:0005730">
    <property type="term" value="C:nucleolus"/>
    <property type="evidence" value="ECO:0007669"/>
    <property type="project" value="TreeGrafter"/>
</dbReference>
<keyword evidence="4" id="KW-1185">Reference proteome</keyword>
<dbReference type="PANTHER" id="PTHR15441:SF2">
    <property type="entry name" value="RIBONUCLEASE P_MRP PROTEIN SUBUNIT POP5"/>
    <property type="match status" value="1"/>
</dbReference>
<dbReference type="PANTHER" id="PTHR15441">
    <property type="entry name" value="RIBONUCLEASE P PROTEIN SUBUNIT P14"/>
    <property type="match status" value="1"/>
</dbReference>
<keyword evidence="2" id="KW-0819">tRNA processing</keyword>
<dbReference type="Pfam" id="PF01900">
    <property type="entry name" value="RNase_P_Rpp14"/>
    <property type="match status" value="1"/>
</dbReference>
<name>A0A0L6U675_9BASI</name>
<organism evidence="3 4">
    <name type="scientific">Puccinia sorghi</name>
    <dbReference type="NCBI Taxonomy" id="27349"/>
    <lineage>
        <taxon>Eukaryota</taxon>
        <taxon>Fungi</taxon>
        <taxon>Dikarya</taxon>
        <taxon>Basidiomycota</taxon>
        <taxon>Pucciniomycotina</taxon>
        <taxon>Pucciniomycetes</taxon>
        <taxon>Pucciniales</taxon>
        <taxon>Pucciniaceae</taxon>
        <taxon>Puccinia</taxon>
    </lineage>
</organism>
<gene>
    <name evidence="3" type="ORF">VP01_959g2</name>
</gene>
<evidence type="ECO:0000313" key="4">
    <source>
        <dbReference type="Proteomes" id="UP000037035"/>
    </source>
</evidence>
<evidence type="ECO:0000256" key="1">
    <source>
        <dbReference type="ARBA" id="ARBA00010800"/>
    </source>
</evidence>
<comment type="caution">
    <text evidence="3">The sequence shown here is derived from an EMBL/GenBank/DDBJ whole genome shotgun (WGS) entry which is preliminary data.</text>
</comment>
<dbReference type="GO" id="GO:0000172">
    <property type="term" value="C:ribonuclease MRP complex"/>
    <property type="evidence" value="ECO:0007669"/>
    <property type="project" value="TreeGrafter"/>
</dbReference>
<dbReference type="STRING" id="27349.A0A0L6U675"/>
<dbReference type="VEuPathDB" id="FungiDB:VP01_959g2"/>
<dbReference type="InterPro" id="IPR038085">
    <property type="entry name" value="Rnp2-like_sf"/>
</dbReference>
<reference evidence="3 4" key="1">
    <citation type="submission" date="2015-08" db="EMBL/GenBank/DDBJ databases">
        <title>Next Generation Sequencing and Analysis of the Genome of Puccinia sorghi L Schw, the Causal Agent of Maize Common Rust.</title>
        <authorList>
            <person name="Rochi L."/>
            <person name="Burguener G."/>
            <person name="Darino M."/>
            <person name="Turjanski A."/>
            <person name="Kreff E."/>
            <person name="Dieguez M.J."/>
            <person name="Sacco F."/>
        </authorList>
    </citation>
    <scope>NUCLEOTIDE SEQUENCE [LARGE SCALE GENOMIC DNA]</scope>
    <source>
        <strain evidence="3 4">RO10H11247</strain>
    </source>
</reference>
<dbReference type="Proteomes" id="UP000037035">
    <property type="component" value="Unassembled WGS sequence"/>
</dbReference>
<dbReference type="EMBL" id="LAVV01015269">
    <property type="protein sequence ID" value="KNZ44016.1"/>
    <property type="molecule type" value="Genomic_DNA"/>
</dbReference>
<dbReference type="GO" id="GO:0030681">
    <property type="term" value="C:multimeric ribonuclease P complex"/>
    <property type="evidence" value="ECO:0007669"/>
    <property type="project" value="TreeGrafter"/>
</dbReference>
<sequence>MNRYLLIELIFAQPHSTHQPTTNNHNKLNEKALIDLIRRSIQLNFGDLAAGEAGADLSGTLKYYSPTTCNLILRCKRDQVTKVRASLLFITDINPQTPVIFNVIHVSGLSLSPKKERKKPFNYIISTPRTNTKLRLCTHRNHTENSVLSYRLGSTTDATRLDPCLIRSQRSTIH</sequence>
<evidence type="ECO:0000313" key="3">
    <source>
        <dbReference type="EMBL" id="KNZ44016.1"/>
    </source>
</evidence>
<accession>A0A0L6U675</accession>
<dbReference type="GO" id="GO:0033204">
    <property type="term" value="F:ribonuclease P RNA binding"/>
    <property type="evidence" value="ECO:0007669"/>
    <property type="project" value="TreeGrafter"/>
</dbReference>
<comment type="similarity">
    <text evidence="1">Belongs to the eukaryotic/archaeal RNase P protein component 2 family.</text>
</comment>